<dbReference type="InterPro" id="IPR006528">
    <property type="entry name" value="Phage_head_morphogenesis_dom"/>
</dbReference>
<dbReference type="KEGG" id="ess:ATZ33_17430"/>
<accession>A0A0S3KFS7</accession>
<sequence>MSYLKEREDAWIKEQIKLDKVREKEIVKKLHHAIDAIQTEIEANWDRFSNGQNITISEARKRADQMDVKKFERKAKEYVKNNDFSPQANKELKIYNLVMRVSRLELLKAQLGLEIISLFDGLDKWGYGQLSDAAKQEYIRQAGILGNTLDKDYIKKVSSIVNASFHSRDYASFSDNIWQNFTEMKADLEKLLTRAITQGKNPRAVAKELAKFLKSNQENIRYKLNRLMITEMTSIQTDIQKQSYLDAEIDEYAYIAEPSACDVCKKVAKGSPYKVVKMDKGVNAPFMHPFCKCSTAPRVDRDSYEKSLKERGV</sequence>
<organism evidence="3 5">
    <name type="scientific">Enterococcus silesiacus</name>
    <dbReference type="NCBI Taxonomy" id="332949"/>
    <lineage>
        <taxon>Bacteria</taxon>
        <taxon>Bacillati</taxon>
        <taxon>Bacillota</taxon>
        <taxon>Bacilli</taxon>
        <taxon>Lactobacillales</taxon>
        <taxon>Enterococcaceae</taxon>
        <taxon>Enterococcus</taxon>
    </lineage>
</organism>
<dbReference type="Proteomes" id="UP000065511">
    <property type="component" value="Chromosome"/>
</dbReference>
<dbReference type="Proteomes" id="UP000183039">
    <property type="component" value="Unassembled WGS sequence"/>
</dbReference>
<reference evidence="2 4" key="2">
    <citation type="submission" date="2015-12" db="EMBL/GenBank/DDBJ databases">
        <authorList>
            <person name="Lauer A."/>
            <person name="Humrighouse B."/>
            <person name="Loparev V."/>
            <person name="Shewmaker P.L."/>
            <person name="Whitney A.M."/>
            <person name="McLaughlin R.W."/>
        </authorList>
    </citation>
    <scope>NUCLEOTIDE SEQUENCE [LARGE SCALE GENOMIC DNA]</scope>
    <source>
        <strain evidence="2 4">LMG 23085</strain>
    </source>
</reference>
<gene>
    <name evidence="2" type="ORF">ATZ33_17430</name>
    <name evidence="3" type="ORF">RV15_GL002174</name>
</gene>
<dbReference type="NCBIfam" id="TIGR01641">
    <property type="entry name" value="phageSPP1_gp7"/>
    <property type="match status" value="1"/>
</dbReference>
<evidence type="ECO:0000313" key="2">
    <source>
        <dbReference type="EMBL" id="ALS03092.1"/>
    </source>
</evidence>
<name>A0A0S3KFS7_9ENTE</name>
<reference evidence="3 5" key="1">
    <citation type="submission" date="2014-12" db="EMBL/GenBank/DDBJ databases">
        <title>Draft genome sequences of 29 type strains of Enterococci.</title>
        <authorList>
            <person name="Zhong Z."/>
            <person name="Sun Z."/>
            <person name="Liu W."/>
            <person name="Zhang W."/>
            <person name="Zhang H."/>
        </authorList>
    </citation>
    <scope>NUCLEOTIDE SEQUENCE [LARGE SCALE GENOMIC DNA]</scope>
    <source>
        <strain evidence="3 5">DSM 22801</strain>
    </source>
</reference>
<evidence type="ECO:0000313" key="4">
    <source>
        <dbReference type="Proteomes" id="UP000065511"/>
    </source>
</evidence>
<dbReference type="EMBL" id="JXLC01000003">
    <property type="protein sequence ID" value="OJG93040.1"/>
    <property type="molecule type" value="Genomic_DNA"/>
</dbReference>
<dbReference type="OrthoDB" id="9765386at2"/>
<evidence type="ECO:0000259" key="1">
    <source>
        <dbReference type="Pfam" id="PF04233"/>
    </source>
</evidence>
<keyword evidence="4" id="KW-1185">Reference proteome</keyword>
<dbReference type="Pfam" id="PF04233">
    <property type="entry name" value="Phage_Mu_F"/>
    <property type="match status" value="1"/>
</dbReference>
<dbReference type="RefSeq" id="WP_071876598.1">
    <property type="nucleotide sequence ID" value="NZ_JXLC01000003.1"/>
</dbReference>
<evidence type="ECO:0000313" key="5">
    <source>
        <dbReference type="Proteomes" id="UP000183039"/>
    </source>
</evidence>
<proteinExistence type="predicted"/>
<protein>
    <submittedName>
        <fullName evidence="2 3">Phage head morphogenesis protein</fullName>
    </submittedName>
</protein>
<evidence type="ECO:0000313" key="3">
    <source>
        <dbReference type="EMBL" id="OJG93040.1"/>
    </source>
</evidence>
<dbReference type="AlphaFoldDB" id="A0A0S3KFS7"/>
<dbReference type="EMBL" id="CP013614">
    <property type="protein sequence ID" value="ALS03092.1"/>
    <property type="molecule type" value="Genomic_DNA"/>
</dbReference>
<feature type="domain" description="Phage head morphogenesis" evidence="1">
    <location>
        <begin position="187"/>
        <end position="295"/>
    </location>
</feature>